<dbReference type="PROSITE" id="PS01136">
    <property type="entry name" value="UPF0034"/>
    <property type="match status" value="1"/>
</dbReference>
<evidence type="ECO:0000259" key="8">
    <source>
        <dbReference type="Pfam" id="PF01207"/>
    </source>
</evidence>
<comment type="similarity">
    <text evidence="7">Belongs to the dus family.</text>
</comment>
<keyword evidence="2 7" id="KW-0285">Flavoprotein</keyword>
<dbReference type="InterPro" id="IPR035587">
    <property type="entry name" value="DUS-like_FMN-bd"/>
</dbReference>
<evidence type="ECO:0000256" key="5">
    <source>
        <dbReference type="ARBA" id="ARBA00022857"/>
    </source>
</evidence>
<dbReference type="PANTHER" id="PTHR45846">
    <property type="entry name" value="TRNA-DIHYDROURIDINE(47) SYNTHASE [NAD(P)(+)]-LIKE"/>
    <property type="match status" value="1"/>
</dbReference>
<comment type="caution">
    <text evidence="9">The sequence shown here is derived from an EMBL/GenBank/DDBJ whole genome shotgun (WGS) entry which is preliminary data.</text>
</comment>
<comment type="function">
    <text evidence="7">Catalyzes the synthesis of 5,6-dihydrouridine (D), a modified base found in the D-loop of most tRNAs, via the reduction of the C5-C6 double bond in target uridines.</text>
</comment>
<dbReference type="Pfam" id="PF01207">
    <property type="entry name" value="Dus"/>
    <property type="match status" value="1"/>
</dbReference>
<dbReference type="Proteomes" id="UP000767854">
    <property type="component" value="Unassembled WGS sequence"/>
</dbReference>
<organism evidence="9 10">
    <name type="scientific">Fusibacter tunisiensis</name>
    <dbReference type="NCBI Taxonomy" id="1008308"/>
    <lineage>
        <taxon>Bacteria</taxon>
        <taxon>Bacillati</taxon>
        <taxon>Bacillota</taxon>
        <taxon>Clostridia</taxon>
        <taxon>Eubacteriales</taxon>
        <taxon>Eubacteriales Family XII. Incertae Sedis</taxon>
        <taxon>Fusibacter</taxon>
    </lineage>
</organism>
<evidence type="ECO:0000256" key="4">
    <source>
        <dbReference type="ARBA" id="ARBA00022694"/>
    </source>
</evidence>
<accession>A0ABS2MSR6</accession>
<dbReference type="SUPFAM" id="SSF51395">
    <property type="entry name" value="FMN-linked oxidoreductases"/>
    <property type="match status" value="1"/>
</dbReference>
<dbReference type="PANTHER" id="PTHR45846:SF1">
    <property type="entry name" value="TRNA-DIHYDROURIDINE(47) SYNTHASE [NAD(P)(+)]-LIKE"/>
    <property type="match status" value="1"/>
</dbReference>
<dbReference type="InterPro" id="IPR001269">
    <property type="entry name" value="DUS_fam"/>
</dbReference>
<evidence type="ECO:0000256" key="1">
    <source>
        <dbReference type="ARBA" id="ARBA00001917"/>
    </source>
</evidence>
<evidence type="ECO:0000256" key="7">
    <source>
        <dbReference type="PIRNR" id="PIRNR006621"/>
    </source>
</evidence>
<protein>
    <recommendedName>
        <fullName evidence="7">tRNA-dihydrouridine synthase</fullName>
        <ecNumber evidence="7">1.3.1.-</ecNumber>
    </recommendedName>
</protein>
<dbReference type="RefSeq" id="WP_204664872.1">
    <property type="nucleotide sequence ID" value="NZ_JAFBDT010000018.1"/>
</dbReference>
<keyword evidence="5" id="KW-0521">NADP</keyword>
<evidence type="ECO:0000256" key="3">
    <source>
        <dbReference type="ARBA" id="ARBA00022643"/>
    </source>
</evidence>
<dbReference type="CDD" id="cd02801">
    <property type="entry name" value="DUS_like_FMN"/>
    <property type="match status" value="1"/>
</dbReference>
<dbReference type="EMBL" id="JAFBDT010000018">
    <property type="protein sequence ID" value="MBM7562440.1"/>
    <property type="molecule type" value="Genomic_DNA"/>
</dbReference>
<keyword evidence="10" id="KW-1185">Reference proteome</keyword>
<keyword evidence="3 7" id="KW-0288">FMN</keyword>
<gene>
    <name evidence="9" type="ORF">JOC49_002000</name>
</gene>
<name>A0ABS2MSR6_9FIRM</name>
<reference evidence="9 10" key="1">
    <citation type="submission" date="2021-01" db="EMBL/GenBank/DDBJ databases">
        <title>Genomic Encyclopedia of Type Strains, Phase IV (KMG-IV): sequencing the most valuable type-strain genomes for metagenomic binning, comparative biology and taxonomic classification.</title>
        <authorList>
            <person name="Goeker M."/>
        </authorList>
    </citation>
    <scope>NUCLEOTIDE SEQUENCE [LARGE SCALE GENOMIC DNA]</scope>
    <source>
        <strain evidence="9 10">DSM 24436</strain>
    </source>
</reference>
<sequence>MRYYLAPLDGITNRLYRNTYHRLFEPFDKYFTPFVSTDPNVDLNRNEIEELLPENQLDQTLVPQILANDAGEFIKTANAIHKMGYPEINLNLGCPSKAVASRNRGSSFLFHTEALDRFLDGIFTHTRPKISVKTRLGKYDPNEFYHLTELFKKYPMVELIIHPRVQKDYYNNTPNWDMVEEVLPQFPFPVCLNGDIFTRSDFETLKKRFPTVDRVMLGRGIIKNPFLIGEIKKGLSYDFTKISRFHTEMYQGTKDAARTETKVLNVMKGFWTPLLPLIPNGLSYDRAIKTCSTLQAYDALIQDLLDQLEAHGSLKTESALPDL</sequence>
<keyword evidence="4 7" id="KW-0819">tRNA processing</keyword>
<keyword evidence="6 7" id="KW-0560">Oxidoreductase</keyword>
<feature type="domain" description="DUS-like FMN-binding" evidence="8">
    <location>
        <begin position="5"/>
        <end position="268"/>
    </location>
</feature>
<evidence type="ECO:0000313" key="9">
    <source>
        <dbReference type="EMBL" id="MBM7562440.1"/>
    </source>
</evidence>
<dbReference type="EC" id="1.3.1.-" evidence="7"/>
<dbReference type="InterPro" id="IPR018517">
    <property type="entry name" value="tRNA_hU_synthase_CS"/>
</dbReference>
<evidence type="ECO:0000256" key="2">
    <source>
        <dbReference type="ARBA" id="ARBA00022630"/>
    </source>
</evidence>
<evidence type="ECO:0000313" key="10">
    <source>
        <dbReference type="Proteomes" id="UP000767854"/>
    </source>
</evidence>
<dbReference type="Gene3D" id="3.20.20.70">
    <property type="entry name" value="Aldolase class I"/>
    <property type="match status" value="1"/>
</dbReference>
<evidence type="ECO:0000256" key="6">
    <source>
        <dbReference type="ARBA" id="ARBA00023002"/>
    </source>
</evidence>
<comment type="cofactor">
    <cofactor evidence="1 7">
        <name>FMN</name>
        <dbReference type="ChEBI" id="CHEBI:58210"/>
    </cofactor>
</comment>
<proteinExistence type="inferred from homology"/>
<dbReference type="InterPro" id="IPR013785">
    <property type="entry name" value="Aldolase_TIM"/>
</dbReference>
<dbReference type="PIRSF" id="PIRSF006621">
    <property type="entry name" value="Dus"/>
    <property type="match status" value="1"/>
</dbReference>